<reference evidence="2 3" key="1">
    <citation type="submission" date="2019-07" db="EMBL/GenBank/DDBJ databases">
        <title>Whole genome shotgun sequence of Pseudonocardia sulfidoxydans NBRC 16205.</title>
        <authorList>
            <person name="Hosoyama A."/>
            <person name="Uohara A."/>
            <person name="Ohji S."/>
            <person name="Ichikawa N."/>
        </authorList>
    </citation>
    <scope>NUCLEOTIDE SEQUENCE [LARGE SCALE GENOMIC DNA]</scope>
    <source>
        <strain evidence="2 3">NBRC 16205</strain>
    </source>
</reference>
<dbReference type="InterPro" id="IPR029058">
    <property type="entry name" value="AB_hydrolase_fold"/>
</dbReference>
<keyword evidence="3" id="KW-1185">Reference proteome</keyword>
<keyword evidence="2" id="KW-0378">Hydrolase</keyword>
<sequence>MTTLEIPHVGTFDVDVWEQGSGEPLLYLHGYERHPGGAGFLTRLAADRRVLAPEQPGYGRSTGVEAFVDIHDVALFHRELVESWGIDRIDVVGHSLGGMFAAELAVLAPQLVRRLVLVDAFGLWLDDEPALDPFGPADEVAAAKWHGEPPAQEPTNFVPDPGDPHGAVLFSARNLGSATKFMWPIADRGLRRRLPLVDAPTLVVHGASDGLLPVSYAAEFTRLIPDARLAVLPEAGHYPQVEQEDAFVSVVSEFLAAGSGS</sequence>
<dbReference type="Gene3D" id="3.40.50.1820">
    <property type="entry name" value="alpha/beta hydrolase"/>
    <property type="match status" value="1"/>
</dbReference>
<dbReference type="GO" id="GO:0016787">
    <property type="term" value="F:hydrolase activity"/>
    <property type="evidence" value="ECO:0007669"/>
    <property type="project" value="UniProtKB-KW"/>
</dbReference>
<dbReference type="PANTHER" id="PTHR43798">
    <property type="entry name" value="MONOACYLGLYCEROL LIPASE"/>
    <property type="match status" value="1"/>
</dbReference>
<dbReference type="AlphaFoldDB" id="A0A511DGD9"/>
<comment type="caution">
    <text evidence="2">The sequence shown here is derived from an EMBL/GenBank/DDBJ whole genome shotgun (WGS) entry which is preliminary data.</text>
</comment>
<organism evidence="2 3">
    <name type="scientific">Pseudonocardia sulfidoxydans NBRC 16205</name>
    <dbReference type="NCBI Taxonomy" id="1223511"/>
    <lineage>
        <taxon>Bacteria</taxon>
        <taxon>Bacillati</taxon>
        <taxon>Actinomycetota</taxon>
        <taxon>Actinomycetes</taxon>
        <taxon>Pseudonocardiales</taxon>
        <taxon>Pseudonocardiaceae</taxon>
        <taxon>Pseudonocardia</taxon>
    </lineage>
</organism>
<evidence type="ECO:0000259" key="1">
    <source>
        <dbReference type="Pfam" id="PF12697"/>
    </source>
</evidence>
<dbReference type="Proteomes" id="UP000321685">
    <property type="component" value="Unassembled WGS sequence"/>
</dbReference>
<evidence type="ECO:0000313" key="3">
    <source>
        <dbReference type="Proteomes" id="UP000321685"/>
    </source>
</evidence>
<gene>
    <name evidence="2" type="ORF">PSU4_28090</name>
</gene>
<dbReference type="InterPro" id="IPR000073">
    <property type="entry name" value="AB_hydrolase_1"/>
</dbReference>
<accession>A0A511DGD9</accession>
<dbReference type="Pfam" id="PF12697">
    <property type="entry name" value="Abhydrolase_6"/>
    <property type="match status" value="1"/>
</dbReference>
<evidence type="ECO:0000313" key="2">
    <source>
        <dbReference type="EMBL" id="GEL23855.1"/>
    </source>
</evidence>
<dbReference type="EMBL" id="BJVJ01000025">
    <property type="protein sequence ID" value="GEL23855.1"/>
    <property type="molecule type" value="Genomic_DNA"/>
</dbReference>
<feature type="domain" description="AB hydrolase-1" evidence="1">
    <location>
        <begin position="25"/>
        <end position="249"/>
    </location>
</feature>
<dbReference type="SUPFAM" id="SSF53474">
    <property type="entry name" value="alpha/beta-Hydrolases"/>
    <property type="match status" value="1"/>
</dbReference>
<protein>
    <submittedName>
        <fullName evidence="2">Alpha/beta hydrolase</fullName>
    </submittedName>
</protein>
<dbReference type="GO" id="GO:0016020">
    <property type="term" value="C:membrane"/>
    <property type="evidence" value="ECO:0007669"/>
    <property type="project" value="TreeGrafter"/>
</dbReference>
<dbReference type="InterPro" id="IPR050266">
    <property type="entry name" value="AB_hydrolase_sf"/>
</dbReference>
<proteinExistence type="predicted"/>
<dbReference type="PANTHER" id="PTHR43798:SF33">
    <property type="entry name" value="HYDROLASE, PUTATIVE (AFU_ORTHOLOGUE AFUA_2G14860)-RELATED"/>
    <property type="match status" value="1"/>
</dbReference>
<dbReference type="PRINTS" id="PR00111">
    <property type="entry name" value="ABHYDROLASE"/>
</dbReference>
<dbReference type="OrthoDB" id="3249793at2"/>
<name>A0A511DGD9_9PSEU</name>
<dbReference type="RefSeq" id="WP_147107753.1">
    <property type="nucleotide sequence ID" value="NZ_BJVJ01000025.1"/>
</dbReference>